<dbReference type="InterPro" id="IPR004534">
    <property type="entry name" value="SelA_trans"/>
</dbReference>
<dbReference type="AlphaFoldDB" id="K8E688"/>
<dbReference type="STRING" id="1121428.DESHY_10128"/>
<evidence type="ECO:0000256" key="4">
    <source>
        <dbReference type="ARBA" id="ARBA00022898"/>
    </source>
</evidence>
<evidence type="ECO:0000256" key="8">
    <source>
        <dbReference type="HAMAP-Rule" id="MF_00423"/>
    </source>
</evidence>
<comment type="pathway">
    <text evidence="8">Aminoacyl-tRNA biosynthesis; selenocysteinyl-tRNA(Sec) biosynthesis; selenocysteinyl-tRNA(Sec) from L-seryl-tRNA(Sec) (bacterial route): step 1/1.</text>
</comment>
<comment type="subcellular location">
    <subcellularLocation>
        <location evidence="8">Cytoplasm</location>
    </subcellularLocation>
</comment>
<protein>
    <recommendedName>
        <fullName evidence="8">L-seryl-tRNA(Sec) selenium transferase</fullName>
        <ecNumber evidence="8">2.9.1.1</ecNumber>
    </recommendedName>
    <alternativeName>
        <fullName evidence="8">Selenocysteine synthase</fullName>
        <shortName evidence="8">Sec synthase</shortName>
    </alternativeName>
    <alternativeName>
        <fullName evidence="8">Selenocysteinyl-tRNA(Sec) synthase</fullName>
    </alternativeName>
</protein>
<dbReference type="eggNOG" id="COG1921">
    <property type="taxonomic scope" value="Bacteria"/>
</dbReference>
<dbReference type="InterPro" id="IPR015424">
    <property type="entry name" value="PyrdxlP-dep_Trfase"/>
</dbReference>
<dbReference type="GO" id="GO:0005737">
    <property type="term" value="C:cytoplasm"/>
    <property type="evidence" value="ECO:0007669"/>
    <property type="project" value="UniProtKB-SubCell"/>
</dbReference>
<dbReference type="RefSeq" id="WP_008409638.1">
    <property type="nucleotide sequence ID" value="NZ_CAOS01000001.1"/>
</dbReference>
<organism evidence="11 12">
    <name type="scientific">Desulforamulus hydrothermalis Lam5 = DSM 18033</name>
    <dbReference type="NCBI Taxonomy" id="1121428"/>
    <lineage>
        <taxon>Bacteria</taxon>
        <taxon>Bacillati</taxon>
        <taxon>Bacillota</taxon>
        <taxon>Clostridia</taxon>
        <taxon>Eubacteriales</taxon>
        <taxon>Peptococcaceae</taxon>
        <taxon>Desulforamulus</taxon>
    </lineage>
</organism>
<evidence type="ECO:0000256" key="6">
    <source>
        <dbReference type="ARBA" id="ARBA00023266"/>
    </source>
</evidence>
<feature type="modified residue" description="N6-(pyridoxal phosphate)lysine" evidence="8 9">
    <location>
        <position position="299"/>
    </location>
</feature>
<keyword evidence="5 8" id="KW-0648">Protein biosynthesis</keyword>
<evidence type="ECO:0000256" key="7">
    <source>
        <dbReference type="ARBA" id="ARBA00044507"/>
    </source>
</evidence>
<keyword evidence="12" id="KW-1185">Reference proteome</keyword>
<keyword evidence="2 8" id="KW-0963">Cytoplasm</keyword>
<evidence type="ECO:0000313" key="12">
    <source>
        <dbReference type="Proteomes" id="UP000009315"/>
    </source>
</evidence>
<dbReference type="Pfam" id="PF12390">
    <property type="entry name" value="Se-cys_synth_N"/>
    <property type="match status" value="1"/>
</dbReference>
<dbReference type="Pfam" id="PF03841">
    <property type="entry name" value="SelA"/>
    <property type="match status" value="1"/>
</dbReference>
<dbReference type="Proteomes" id="UP000009315">
    <property type="component" value="Unassembled WGS sequence"/>
</dbReference>
<dbReference type="NCBIfam" id="TIGR00474">
    <property type="entry name" value="selA"/>
    <property type="match status" value="1"/>
</dbReference>
<dbReference type="HAMAP" id="MF_00423">
    <property type="entry name" value="SelA"/>
    <property type="match status" value="1"/>
</dbReference>
<dbReference type="PANTHER" id="PTHR32328">
    <property type="entry name" value="L-SERYL-TRNA(SEC) SELENIUM TRANSFERASE"/>
    <property type="match status" value="1"/>
</dbReference>
<dbReference type="InterPro" id="IPR018319">
    <property type="entry name" value="SelA-like"/>
</dbReference>
<reference evidence="11 12" key="1">
    <citation type="journal article" date="2013" name="Genome Announc.">
        <title>Genome Sequence of the Sulfate-Reducing Bacterium Desulfotomaculum hydrothermale Lam5(T).</title>
        <authorList>
            <person name="Amin O."/>
            <person name="Fardeau M.L."/>
            <person name="Valette O."/>
            <person name="Hirschler-Rea A."/>
            <person name="Barbe V."/>
            <person name="Medigue C."/>
            <person name="Vacherie B."/>
            <person name="Ollivier B."/>
            <person name="Bertin P.N."/>
            <person name="Dolla A."/>
        </authorList>
    </citation>
    <scope>NUCLEOTIDE SEQUENCE [LARGE SCALE GENOMIC DNA]</scope>
    <source>
        <strain evidence="12">Lam5 / DSM 18033</strain>
    </source>
</reference>
<dbReference type="GO" id="GO:0004125">
    <property type="term" value="F:L-seryl-tRNA(Sec) selenium transferase activity"/>
    <property type="evidence" value="ECO:0007669"/>
    <property type="project" value="UniProtKB-UniRule"/>
</dbReference>
<dbReference type="UniPathway" id="UPA00906">
    <property type="reaction ID" value="UER00896"/>
</dbReference>
<comment type="catalytic activity">
    <reaction evidence="8">
        <text>L-seryl-tRNA(Sec) + selenophosphate + H(+) = L-selenocysteinyl-tRNA(Sec) + phosphate</text>
        <dbReference type="Rhea" id="RHEA:22728"/>
        <dbReference type="Rhea" id="RHEA-COMP:9742"/>
        <dbReference type="Rhea" id="RHEA-COMP:9743"/>
        <dbReference type="ChEBI" id="CHEBI:15378"/>
        <dbReference type="ChEBI" id="CHEBI:16144"/>
        <dbReference type="ChEBI" id="CHEBI:43474"/>
        <dbReference type="ChEBI" id="CHEBI:78533"/>
        <dbReference type="ChEBI" id="CHEBI:78573"/>
        <dbReference type="EC" id="2.9.1.1"/>
    </reaction>
</comment>
<evidence type="ECO:0000256" key="2">
    <source>
        <dbReference type="ARBA" id="ARBA00022490"/>
    </source>
</evidence>
<dbReference type="InterPro" id="IPR015421">
    <property type="entry name" value="PyrdxlP-dep_Trfase_major"/>
</dbReference>
<evidence type="ECO:0000256" key="1">
    <source>
        <dbReference type="ARBA" id="ARBA00001933"/>
    </source>
</evidence>
<dbReference type="EC" id="2.9.1.1" evidence="8"/>
<dbReference type="EMBL" id="CAOS01000001">
    <property type="protein sequence ID" value="CCO06968.1"/>
    <property type="molecule type" value="Genomic_DNA"/>
</dbReference>
<evidence type="ECO:0000256" key="3">
    <source>
        <dbReference type="ARBA" id="ARBA00022679"/>
    </source>
</evidence>
<comment type="caution">
    <text evidence="11">The sequence shown here is derived from an EMBL/GenBank/DDBJ whole genome shotgun (WGS) entry which is preliminary data.</text>
</comment>
<dbReference type="SUPFAM" id="SSF53383">
    <property type="entry name" value="PLP-dependent transferases"/>
    <property type="match status" value="1"/>
</dbReference>
<comment type="cofactor">
    <cofactor evidence="1 8 9">
        <name>pyridoxal 5'-phosphate</name>
        <dbReference type="ChEBI" id="CHEBI:597326"/>
    </cofactor>
</comment>
<sequence length="473" mass="51389">MGPAIDKTLLRALPKIDEVMKQHQVNRLLEMHPRSIVVDGIREAVELIRQDILKGSFNSDPANLFDLVIERALKQVAAATRPNLRRVINGTGVVLHTNLGRALLSEAARQAVDAVAAVYCNLEFNLATGKRGSRYEPLEELLVRLTGAEAALVVNNNAAAVLLALGTLARGKEVIVSRGQLVEIGGSFRIPDVMEQSGASLVEVGTTNKTHPRDYRNSISENTALLLHVHTSNYRIVGFTRETTVAELVEIGREYNLPVMSDLGSGFLVDLAKYGLPVEPSVQDTVAAGADVVTFSGDKLLGGPQAGIIVGKRKHIEKMKQNPLTRAVRINKFTVAALEATLRDYLDAERVLEKIPTLKMLTEPVQTIYERAEALVNGLRPKLTTRVELKIMQGYSQVGGGSMPTAELPTYLMSCLPARMSADELAQRLRQTDPAVVGRLQDGCFLVDLRTVQPDEIDLLAAVMADILNSAGG</sequence>
<evidence type="ECO:0000256" key="5">
    <source>
        <dbReference type="ARBA" id="ARBA00022917"/>
    </source>
</evidence>
<evidence type="ECO:0000256" key="9">
    <source>
        <dbReference type="PIRSR" id="PIRSR618319-50"/>
    </source>
</evidence>
<proteinExistence type="inferred from homology"/>
<gene>
    <name evidence="8 11" type="primary">selA</name>
    <name evidence="11" type="ORF">DESHY_10128</name>
</gene>
<dbReference type="InterPro" id="IPR025862">
    <property type="entry name" value="SelA_trans_N_dom"/>
</dbReference>
<dbReference type="GO" id="GO:0001514">
    <property type="term" value="P:selenocysteine incorporation"/>
    <property type="evidence" value="ECO:0007669"/>
    <property type="project" value="UniProtKB-UniRule"/>
</dbReference>
<feature type="domain" description="L-seryl-tRNA selenium transferase N-terminal" evidence="10">
    <location>
        <begin position="10"/>
        <end position="49"/>
    </location>
</feature>
<dbReference type="Gene3D" id="3.40.640.10">
    <property type="entry name" value="Type I PLP-dependent aspartate aminotransferase-like (Major domain)"/>
    <property type="match status" value="1"/>
</dbReference>
<keyword evidence="3 8" id="KW-0808">Transferase</keyword>
<dbReference type="GO" id="GO:0001717">
    <property type="term" value="P:conversion of seryl-tRNAsec to selenocys-tRNAsec"/>
    <property type="evidence" value="ECO:0007669"/>
    <property type="project" value="UniProtKB-UniRule"/>
</dbReference>
<dbReference type="PANTHER" id="PTHR32328:SF0">
    <property type="entry name" value="L-SERYL-TRNA(SEC) SELENIUM TRANSFERASE"/>
    <property type="match status" value="1"/>
</dbReference>
<keyword evidence="4 8" id="KW-0663">Pyridoxal phosphate</keyword>
<evidence type="ECO:0000313" key="11">
    <source>
        <dbReference type="EMBL" id="CCO06968.1"/>
    </source>
</evidence>
<comment type="function">
    <text evidence="8">Converts seryl-tRNA(Sec) to selenocysteinyl-tRNA(Sec) required for selenoprotein biosynthesis.</text>
</comment>
<dbReference type="Gene3D" id="3.90.1150.180">
    <property type="match status" value="1"/>
</dbReference>
<keyword evidence="6 8" id="KW-0711">Selenium</keyword>
<accession>K8E688</accession>
<comment type="similarity">
    <text evidence="7 8">Belongs to the SelA family.</text>
</comment>
<name>K8E688_9FIRM</name>
<dbReference type="OrthoDB" id="9787096at2"/>
<evidence type="ECO:0000259" key="10">
    <source>
        <dbReference type="Pfam" id="PF12390"/>
    </source>
</evidence>